<dbReference type="EMBL" id="JANPWB010000007">
    <property type="protein sequence ID" value="KAJ1168629.1"/>
    <property type="molecule type" value="Genomic_DNA"/>
</dbReference>
<dbReference type="AlphaFoldDB" id="A0AAV7SX03"/>
<reference evidence="2" key="1">
    <citation type="journal article" date="2022" name="bioRxiv">
        <title>Sequencing and chromosome-scale assembly of the giantPleurodeles waltlgenome.</title>
        <authorList>
            <person name="Brown T."/>
            <person name="Elewa A."/>
            <person name="Iarovenko S."/>
            <person name="Subramanian E."/>
            <person name="Araus A.J."/>
            <person name="Petzold A."/>
            <person name="Susuki M."/>
            <person name="Suzuki K.-i.T."/>
            <person name="Hayashi T."/>
            <person name="Toyoda A."/>
            <person name="Oliveira C."/>
            <person name="Osipova E."/>
            <person name="Leigh N.D."/>
            <person name="Simon A."/>
            <person name="Yun M.H."/>
        </authorList>
    </citation>
    <scope>NUCLEOTIDE SEQUENCE</scope>
    <source>
        <strain evidence="2">20211129_DDA</strain>
        <tissue evidence="2">Liver</tissue>
    </source>
</reference>
<keyword evidence="3" id="KW-1185">Reference proteome</keyword>
<dbReference type="Proteomes" id="UP001066276">
    <property type="component" value="Chromosome 4_1"/>
</dbReference>
<evidence type="ECO:0000313" key="2">
    <source>
        <dbReference type="EMBL" id="KAJ1168629.1"/>
    </source>
</evidence>
<comment type="caution">
    <text evidence="2">The sequence shown here is derived from an EMBL/GenBank/DDBJ whole genome shotgun (WGS) entry which is preliminary data.</text>
</comment>
<evidence type="ECO:0000313" key="3">
    <source>
        <dbReference type="Proteomes" id="UP001066276"/>
    </source>
</evidence>
<evidence type="ECO:0000256" key="1">
    <source>
        <dbReference type="SAM" id="MobiDB-lite"/>
    </source>
</evidence>
<gene>
    <name evidence="2" type="ORF">NDU88_000547</name>
</gene>
<accession>A0AAV7SX03</accession>
<feature type="region of interest" description="Disordered" evidence="1">
    <location>
        <begin position="83"/>
        <end position="117"/>
    </location>
</feature>
<organism evidence="2 3">
    <name type="scientific">Pleurodeles waltl</name>
    <name type="common">Iberian ribbed newt</name>
    <dbReference type="NCBI Taxonomy" id="8319"/>
    <lineage>
        <taxon>Eukaryota</taxon>
        <taxon>Metazoa</taxon>
        <taxon>Chordata</taxon>
        <taxon>Craniata</taxon>
        <taxon>Vertebrata</taxon>
        <taxon>Euteleostomi</taxon>
        <taxon>Amphibia</taxon>
        <taxon>Batrachia</taxon>
        <taxon>Caudata</taxon>
        <taxon>Salamandroidea</taxon>
        <taxon>Salamandridae</taxon>
        <taxon>Pleurodelinae</taxon>
        <taxon>Pleurodeles</taxon>
    </lineage>
</organism>
<feature type="compositionally biased region" description="Polar residues" evidence="1">
    <location>
        <begin position="99"/>
        <end position="114"/>
    </location>
</feature>
<name>A0AAV7SX03_PLEWA</name>
<sequence length="252" mass="26703">MAGSRMGGCLAPRWKADNHSCVVLQRKALGHTVSGLVKTPIRSCVVLQRKALGHPVSGPVKTPIRSCVVLQRKALGHPVSELRGAATQGSGSPCVRSGEGTNQELRGAATQGSGSPCVRAGEDTNQELRGAAAQGSGSPCVRAGEDTNQELRGAAAQGSGSPCVRSSEETNQELSKAIFCVALHHSASDLRYLQLSGEDYTLTLAKFLYFCICESLFHYIFGPVFQASPQECASLQKQHKMLFLFCQSEGGI</sequence>
<protein>
    <submittedName>
        <fullName evidence="2">Uncharacterized protein</fullName>
    </submittedName>
</protein>
<proteinExistence type="predicted"/>